<reference evidence="1 2" key="1">
    <citation type="submission" date="2023-09" db="EMBL/GenBank/DDBJ databases">
        <title>Genomes of two closely related lineages of the louse Polyplax serrata with different host specificities.</title>
        <authorList>
            <person name="Martinu J."/>
            <person name="Tarabai H."/>
            <person name="Stefka J."/>
            <person name="Hypsa V."/>
        </authorList>
    </citation>
    <scope>NUCLEOTIDE SEQUENCE [LARGE SCALE GENOMIC DNA]</scope>
    <source>
        <strain evidence="1">98ZLc_SE</strain>
    </source>
</reference>
<comment type="caution">
    <text evidence="1">The sequence shown here is derived from an EMBL/GenBank/DDBJ whole genome shotgun (WGS) entry which is preliminary data.</text>
</comment>
<keyword evidence="2" id="KW-1185">Reference proteome</keyword>
<dbReference type="EMBL" id="JAWJWF010000050">
    <property type="protein sequence ID" value="KAK6618076.1"/>
    <property type="molecule type" value="Genomic_DNA"/>
</dbReference>
<organism evidence="1 2">
    <name type="scientific">Polyplax serrata</name>
    <name type="common">Common mouse louse</name>
    <dbReference type="NCBI Taxonomy" id="468196"/>
    <lineage>
        <taxon>Eukaryota</taxon>
        <taxon>Metazoa</taxon>
        <taxon>Ecdysozoa</taxon>
        <taxon>Arthropoda</taxon>
        <taxon>Hexapoda</taxon>
        <taxon>Insecta</taxon>
        <taxon>Pterygota</taxon>
        <taxon>Neoptera</taxon>
        <taxon>Paraneoptera</taxon>
        <taxon>Psocodea</taxon>
        <taxon>Troctomorpha</taxon>
        <taxon>Phthiraptera</taxon>
        <taxon>Anoplura</taxon>
        <taxon>Polyplacidae</taxon>
        <taxon>Polyplax</taxon>
    </lineage>
</organism>
<dbReference type="InterPro" id="IPR035961">
    <property type="entry name" value="Rhabdovirus_nucleoprotein-like"/>
</dbReference>
<protein>
    <submittedName>
        <fullName evidence="1">Uncharacterized protein</fullName>
    </submittedName>
</protein>
<sequence length="167" mass="19182">MALKKRVIRLQDDGLILAKIPNLIFDLRLEYPQDWFDAHPNHKLCVRIPRFKQGKYELWRRMGSSWSTDTNIEPTLAFLHEYILAKFRDRILYEAQLSIKTGTSLDTSEEGARAATILSIYRASTASQAYGDYQATVLNTMENILKEPPYNLESLDTGTVIAKITWA</sequence>
<accession>A0ABR1AFH3</accession>
<dbReference type="Proteomes" id="UP001359485">
    <property type="component" value="Unassembled WGS sequence"/>
</dbReference>
<name>A0ABR1AFH3_POLSC</name>
<evidence type="ECO:0000313" key="2">
    <source>
        <dbReference type="Proteomes" id="UP001359485"/>
    </source>
</evidence>
<evidence type="ECO:0000313" key="1">
    <source>
        <dbReference type="EMBL" id="KAK6618076.1"/>
    </source>
</evidence>
<gene>
    <name evidence="1" type="ORF">RUM44_002518</name>
</gene>
<dbReference type="InterPro" id="IPR023330">
    <property type="entry name" value="Rhabdovirus_ncapsid_N"/>
</dbReference>
<dbReference type="SUPFAM" id="SSF140809">
    <property type="entry name" value="Rhabdovirus nucleoprotein-like"/>
    <property type="match status" value="1"/>
</dbReference>
<proteinExistence type="predicted"/>
<dbReference type="Gene3D" id="1.10.3570.10">
    <property type="entry name" value="Rhabdovirus nucleocapsid protein like domain"/>
    <property type="match status" value="1"/>
</dbReference>